<name>A0ABQ1KHU5_9BURK</name>
<gene>
    <name evidence="1" type="ORF">GCM10011572_23440</name>
</gene>
<proteinExistence type="predicted"/>
<dbReference type="EMBL" id="BMKG01000009">
    <property type="protein sequence ID" value="GGC00739.1"/>
    <property type="molecule type" value="Genomic_DNA"/>
</dbReference>
<evidence type="ECO:0000313" key="2">
    <source>
        <dbReference type="Proteomes" id="UP000622638"/>
    </source>
</evidence>
<comment type="caution">
    <text evidence="1">The sequence shown here is derived from an EMBL/GenBank/DDBJ whole genome shotgun (WGS) entry which is preliminary data.</text>
</comment>
<sequence length="68" mass="7089">MLLVRLRVGGRRVTGDGFHAAEPPAGRLILRLPDKFQNGGASKIAAPPTIPSCPNSSMTCLIFTTAAA</sequence>
<organism evidence="1 2">
    <name type="scientific">Pseudoduganella buxea</name>
    <dbReference type="NCBI Taxonomy" id="1949069"/>
    <lineage>
        <taxon>Bacteria</taxon>
        <taxon>Pseudomonadati</taxon>
        <taxon>Pseudomonadota</taxon>
        <taxon>Betaproteobacteria</taxon>
        <taxon>Burkholderiales</taxon>
        <taxon>Oxalobacteraceae</taxon>
        <taxon>Telluria group</taxon>
        <taxon>Pseudoduganella</taxon>
    </lineage>
</organism>
<evidence type="ECO:0000313" key="1">
    <source>
        <dbReference type="EMBL" id="GGC00739.1"/>
    </source>
</evidence>
<keyword evidence="2" id="KW-1185">Reference proteome</keyword>
<dbReference type="Proteomes" id="UP000622638">
    <property type="component" value="Unassembled WGS sequence"/>
</dbReference>
<reference evidence="2" key="1">
    <citation type="journal article" date="2019" name="Int. J. Syst. Evol. Microbiol.">
        <title>The Global Catalogue of Microorganisms (GCM) 10K type strain sequencing project: providing services to taxonomists for standard genome sequencing and annotation.</title>
        <authorList>
            <consortium name="The Broad Institute Genomics Platform"/>
            <consortium name="The Broad Institute Genome Sequencing Center for Infectious Disease"/>
            <person name="Wu L."/>
            <person name="Ma J."/>
        </authorList>
    </citation>
    <scope>NUCLEOTIDE SEQUENCE [LARGE SCALE GENOMIC DNA]</scope>
    <source>
        <strain evidence="2">CGMCC 1.15931</strain>
    </source>
</reference>
<protein>
    <submittedName>
        <fullName evidence="1">Uncharacterized protein</fullName>
    </submittedName>
</protein>
<accession>A0ABQ1KHU5</accession>